<evidence type="ECO:0000313" key="12">
    <source>
        <dbReference type="Proteomes" id="UP000243498"/>
    </source>
</evidence>
<keyword evidence="6" id="KW-0995">Kinetochore</keyword>
<evidence type="ECO:0000313" key="11">
    <source>
        <dbReference type="EMBL" id="OAA38877.1"/>
    </source>
</evidence>
<dbReference type="Pfam" id="PF03980">
    <property type="entry name" value="Nnf1"/>
    <property type="match status" value="1"/>
</dbReference>
<evidence type="ECO:0000256" key="1">
    <source>
        <dbReference type="ARBA" id="ARBA00004123"/>
    </source>
</evidence>
<protein>
    <submittedName>
        <fullName evidence="11">Nnf1</fullName>
    </submittedName>
</protein>
<gene>
    <name evidence="11" type="ORF">NOR_06530</name>
</gene>
<dbReference type="Proteomes" id="UP000243498">
    <property type="component" value="Unassembled WGS sequence"/>
</dbReference>
<evidence type="ECO:0000256" key="6">
    <source>
        <dbReference type="ARBA" id="ARBA00022838"/>
    </source>
</evidence>
<evidence type="ECO:0000256" key="8">
    <source>
        <dbReference type="ARBA" id="ARBA00023306"/>
    </source>
</evidence>
<evidence type="ECO:0000256" key="2">
    <source>
        <dbReference type="ARBA" id="ARBA00004629"/>
    </source>
</evidence>
<dbReference type="GO" id="GO:0051301">
    <property type="term" value="P:cell division"/>
    <property type="evidence" value="ECO:0007669"/>
    <property type="project" value="UniProtKB-KW"/>
</dbReference>
<keyword evidence="12" id="KW-1185">Reference proteome</keyword>
<keyword evidence="3" id="KW-0158">Chromosome</keyword>
<keyword evidence="7" id="KW-0539">Nucleus</keyword>
<keyword evidence="4" id="KW-0132">Cell division</keyword>
<dbReference type="PANTHER" id="PTHR15459:SF3">
    <property type="entry name" value="POLYAMINE-MODULATED FACTOR 1"/>
    <property type="match status" value="1"/>
</dbReference>
<evidence type="ECO:0000256" key="4">
    <source>
        <dbReference type="ARBA" id="ARBA00022618"/>
    </source>
</evidence>
<dbReference type="OMA" id="IHLAHLM"/>
<reference evidence="11 12" key="1">
    <citation type="journal article" date="2016" name="Genome Biol. Evol.">
        <title>Divergent and convergent evolution of fungal pathogenicity.</title>
        <authorList>
            <person name="Shang Y."/>
            <person name="Xiao G."/>
            <person name="Zheng P."/>
            <person name="Cen K."/>
            <person name="Zhan S."/>
            <person name="Wang C."/>
        </authorList>
    </citation>
    <scope>NUCLEOTIDE SEQUENCE [LARGE SCALE GENOMIC DNA]</scope>
    <source>
        <strain evidence="11 12">RCEF 4871</strain>
    </source>
</reference>
<sequence>MSPEPREAQPGPRALRLQEIYAASLSRTLDKLSYDNVATCYPTIARRASPVLRQVQAQMVERLRDKCEKELDAILRARDVVRKMNALEALIADAEARRKQHGAEAPPTPAHLLSPGEVLAGHLGPRLAEHRGLLNARLQTTQAQNALLADHVRAQRDEVDVLLGRLDAAVEDVRCANAVLGGVVGDLAGEARAVDAQMGHDA</sequence>
<keyword evidence="9" id="KW-0137">Centromere</keyword>
<dbReference type="GO" id="GO:0005634">
    <property type="term" value="C:nucleus"/>
    <property type="evidence" value="ECO:0007669"/>
    <property type="project" value="UniProtKB-SubCell"/>
</dbReference>
<name>A0A167AG48_METRR</name>
<proteinExistence type="predicted"/>
<accession>A0A167AG48</accession>
<organism evidence="11 12">
    <name type="scientific">Metarhizium rileyi (strain RCEF 4871)</name>
    <name type="common">Nomuraea rileyi</name>
    <dbReference type="NCBI Taxonomy" id="1649241"/>
    <lineage>
        <taxon>Eukaryota</taxon>
        <taxon>Fungi</taxon>
        <taxon>Dikarya</taxon>
        <taxon>Ascomycota</taxon>
        <taxon>Pezizomycotina</taxon>
        <taxon>Sordariomycetes</taxon>
        <taxon>Hypocreomycetidae</taxon>
        <taxon>Hypocreales</taxon>
        <taxon>Clavicipitaceae</taxon>
        <taxon>Metarhizium</taxon>
    </lineage>
</organism>
<comment type="subcellular location">
    <subcellularLocation>
        <location evidence="2">Chromosome</location>
        <location evidence="2">Centromere</location>
        <location evidence="2">Kinetochore</location>
    </subcellularLocation>
    <subcellularLocation>
        <location evidence="1">Nucleus</location>
    </subcellularLocation>
</comment>
<dbReference type="GO" id="GO:0007059">
    <property type="term" value="P:chromosome segregation"/>
    <property type="evidence" value="ECO:0007669"/>
    <property type="project" value="TreeGrafter"/>
</dbReference>
<dbReference type="OrthoDB" id="18453at2759"/>
<dbReference type="PANTHER" id="PTHR15459">
    <property type="entry name" value="POLYAMINE-MODULATED FACTOR 1"/>
    <property type="match status" value="1"/>
</dbReference>
<keyword evidence="8" id="KW-0131">Cell cycle</keyword>
<keyword evidence="10" id="KW-0175">Coiled coil</keyword>
<dbReference type="EMBL" id="AZHC01000024">
    <property type="protein sequence ID" value="OAA38877.1"/>
    <property type="molecule type" value="Genomic_DNA"/>
</dbReference>
<evidence type="ECO:0000256" key="10">
    <source>
        <dbReference type="SAM" id="Coils"/>
    </source>
</evidence>
<dbReference type="InterPro" id="IPR007128">
    <property type="entry name" value="PMF1/Nnf1"/>
</dbReference>
<evidence type="ECO:0000256" key="9">
    <source>
        <dbReference type="ARBA" id="ARBA00023328"/>
    </source>
</evidence>
<feature type="coiled-coil region" evidence="10">
    <location>
        <begin position="77"/>
        <end position="104"/>
    </location>
</feature>
<evidence type="ECO:0000256" key="3">
    <source>
        <dbReference type="ARBA" id="ARBA00022454"/>
    </source>
</evidence>
<dbReference type="GO" id="GO:0000444">
    <property type="term" value="C:MIS12/MIND type complex"/>
    <property type="evidence" value="ECO:0007669"/>
    <property type="project" value="InterPro"/>
</dbReference>
<comment type="caution">
    <text evidence="11">The sequence shown here is derived from an EMBL/GenBank/DDBJ whole genome shotgun (WGS) entry which is preliminary data.</text>
</comment>
<keyword evidence="5" id="KW-0498">Mitosis</keyword>
<evidence type="ECO:0000256" key="5">
    <source>
        <dbReference type="ARBA" id="ARBA00022776"/>
    </source>
</evidence>
<dbReference type="AlphaFoldDB" id="A0A167AG48"/>
<evidence type="ECO:0000256" key="7">
    <source>
        <dbReference type="ARBA" id="ARBA00023242"/>
    </source>
</evidence>